<protein>
    <recommendedName>
        <fullName evidence="3">Biopolymer transport protein ExbB</fullName>
    </recommendedName>
</protein>
<evidence type="ECO:0000259" key="15">
    <source>
        <dbReference type="Pfam" id="PF01618"/>
    </source>
</evidence>
<evidence type="ECO:0000256" key="1">
    <source>
        <dbReference type="ARBA" id="ARBA00004429"/>
    </source>
</evidence>
<evidence type="ECO:0000256" key="5">
    <source>
        <dbReference type="ARBA" id="ARBA00022475"/>
    </source>
</evidence>
<evidence type="ECO:0000256" key="14">
    <source>
        <dbReference type="SAM" id="Phobius"/>
    </source>
</evidence>
<dbReference type="InterPro" id="IPR050790">
    <property type="entry name" value="ExbB/TolQ_transport"/>
</dbReference>
<dbReference type="EMBL" id="BSNW01000048">
    <property type="protein sequence ID" value="GLQ69920.1"/>
    <property type="molecule type" value="Genomic_DNA"/>
</dbReference>
<feature type="transmembrane region" description="Helical" evidence="14">
    <location>
        <begin position="271"/>
        <end position="294"/>
    </location>
</feature>
<keyword evidence="6" id="KW-0997">Cell inner membrane</keyword>
<evidence type="ECO:0000256" key="8">
    <source>
        <dbReference type="ARBA" id="ARBA00022927"/>
    </source>
</evidence>
<feature type="transmembrane region" description="Helical" evidence="14">
    <location>
        <begin position="164"/>
        <end position="189"/>
    </location>
</feature>
<comment type="subcellular location">
    <subcellularLocation>
        <location evidence="1">Cell inner membrane</location>
        <topology evidence="1">Multi-pass membrane protein</topology>
    </subcellularLocation>
    <subcellularLocation>
        <location evidence="12">Membrane</location>
        <topology evidence="12">Multi-pass membrane protein</topology>
    </subcellularLocation>
</comment>
<keyword evidence="10 14" id="KW-0472">Membrane</keyword>
<comment type="caution">
    <text evidence="16">The sequence shown here is derived from an EMBL/GenBank/DDBJ whole genome shotgun (WGS) entry which is preliminary data.</text>
</comment>
<evidence type="ECO:0000256" key="13">
    <source>
        <dbReference type="SAM" id="MobiDB-lite"/>
    </source>
</evidence>
<evidence type="ECO:0000256" key="9">
    <source>
        <dbReference type="ARBA" id="ARBA00022989"/>
    </source>
</evidence>
<evidence type="ECO:0000256" key="7">
    <source>
        <dbReference type="ARBA" id="ARBA00022692"/>
    </source>
</evidence>
<feature type="transmembrane region" description="Helical" evidence="14">
    <location>
        <begin position="43"/>
        <end position="62"/>
    </location>
</feature>
<gene>
    <name evidence="16" type="ORF">GCM10007866_23730</name>
</gene>
<evidence type="ECO:0000256" key="12">
    <source>
        <dbReference type="RuleBase" id="RU004057"/>
    </source>
</evidence>
<reference evidence="17" key="1">
    <citation type="journal article" date="2019" name="Int. J. Syst. Evol. Microbiol.">
        <title>The Global Catalogue of Microorganisms (GCM) 10K type strain sequencing project: providing services to taxonomists for standard genome sequencing and annotation.</title>
        <authorList>
            <consortium name="The Broad Institute Genomics Platform"/>
            <consortium name="The Broad Institute Genome Sequencing Center for Infectious Disease"/>
            <person name="Wu L."/>
            <person name="Ma J."/>
        </authorList>
    </citation>
    <scope>NUCLEOTIDE SEQUENCE [LARGE SCALE GENOMIC DNA]</scope>
    <source>
        <strain evidence="17">NBRC 3250</strain>
    </source>
</reference>
<keyword evidence="4 12" id="KW-0813">Transport</keyword>
<dbReference type="Pfam" id="PF01618">
    <property type="entry name" value="MotA_ExbB"/>
    <property type="match status" value="1"/>
</dbReference>
<evidence type="ECO:0000313" key="17">
    <source>
        <dbReference type="Proteomes" id="UP001156672"/>
    </source>
</evidence>
<keyword evidence="17" id="KW-1185">Reference proteome</keyword>
<evidence type="ECO:0000256" key="6">
    <source>
        <dbReference type="ARBA" id="ARBA00022519"/>
    </source>
</evidence>
<comment type="function">
    <text evidence="11">Involved in the TonB-dependent energy-dependent transport of various receptor-bound substrates. Protects ExbD from proteolytic degradation and functionally stabilizes TonB.</text>
</comment>
<comment type="subunit">
    <text evidence="2">The accessory proteins ExbB and ExbD seem to form a complex with TonB.</text>
</comment>
<evidence type="ECO:0000313" key="16">
    <source>
        <dbReference type="EMBL" id="GLQ69920.1"/>
    </source>
</evidence>
<feature type="region of interest" description="Disordered" evidence="13">
    <location>
        <begin position="69"/>
        <end position="148"/>
    </location>
</feature>
<sequence length="388" mass="39373">MADTPLKAPETGIDNEDMEFMTRLFRLPALAVPTKARAVRASALALTLALASGAVAPAVAFAQPAPADQSAPAAAPVDPSANPATPTTSADPAGAPAAAAPNDAGAPAAPATAPTDSAAPATAPADQSPAAAATPGEGATATPEAPAPQGNPYGLGALWANGDAIARGVLIIMVIMSAGTWIIMVMKFLEQGRLFAASKEAAREFWTKPSVQQGAASLKASSPFRYIAETGIVAAEHHEGSMRDSIDLPSWTEMSISRSVDTINTRMQGGLAFLGTVGSTSPFVGLFGTVWGIYHALTAIGISGQASIDKVAGPVGESLIMTAIGLATAVPAVLGYNLLVRRNKGAMDRVRNFAADIQSVLIGGFRHGVSPEQGSMAVPTTITTSERI</sequence>
<feature type="transmembrane region" description="Helical" evidence="14">
    <location>
        <begin position="319"/>
        <end position="339"/>
    </location>
</feature>
<proteinExistence type="inferred from homology"/>
<evidence type="ECO:0000256" key="10">
    <source>
        <dbReference type="ARBA" id="ARBA00023136"/>
    </source>
</evidence>
<dbReference type="PANTHER" id="PTHR30625:SF14">
    <property type="entry name" value="BIOPOLYMER TRANSPORT PROTEIN EXBB"/>
    <property type="match status" value="1"/>
</dbReference>
<keyword evidence="7 14" id="KW-0812">Transmembrane</keyword>
<evidence type="ECO:0000256" key="2">
    <source>
        <dbReference type="ARBA" id="ARBA00011471"/>
    </source>
</evidence>
<feature type="domain" description="MotA/TolQ/ExbB proton channel" evidence="15">
    <location>
        <begin position="248"/>
        <end position="350"/>
    </location>
</feature>
<dbReference type="InterPro" id="IPR002898">
    <property type="entry name" value="MotA_ExbB_proton_chnl"/>
</dbReference>
<evidence type="ECO:0000256" key="11">
    <source>
        <dbReference type="ARBA" id="ARBA00024816"/>
    </source>
</evidence>
<evidence type="ECO:0000256" key="3">
    <source>
        <dbReference type="ARBA" id="ARBA00022093"/>
    </source>
</evidence>
<accession>A0ABQ5X4Q7</accession>
<name>A0ABQ5X4Q7_9PROT</name>
<organism evidence="16 17">
    <name type="scientific">Gluconobacter albidus</name>
    <dbReference type="NCBI Taxonomy" id="318683"/>
    <lineage>
        <taxon>Bacteria</taxon>
        <taxon>Pseudomonadati</taxon>
        <taxon>Pseudomonadota</taxon>
        <taxon>Alphaproteobacteria</taxon>
        <taxon>Acetobacterales</taxon>
        <taxon>Acetobacteraceae</taxon>
        <taxon>Gluconobacter</taxon>
    </lineage>
</organism>
<evidence type="ECO:0000256" key="4">
    <source>
        <dbReference type="ARBA" id="ARBA00022448"/>
    </source>
</evidence>
<keyword evidence="9 14" id="KW-1133">Transmembrane helix</keyword>
<dbReference type="Proteomes" id="UP001156672">
    <property type="component" value="Unassembled WGS sequence"/>
</dbReference>
<keyword evidence="5" id="KW-1003">Cell membrane</keyword>
<keyword evidence="8 12" id="KW-0653">Protein transport</keyword>
<dbReference type="PANTHER" id="PTHR30625">
    <property type="entry name" value="PROTEIN TOLQ"/>
    <property type="match status" value="1"/>
</dbReference>
<comment type="similarity">
    <text evidence="12">Belongs to the exbB/tolQ family.</text>
</comment>